<evidence type="ECO:0000313" key="1">
    <source>
        <dbReference type="EMBL" id="MBS8122444.1"/>
    </source>
</evidence>
<comment type="caution">
    <text evidence="1">The sequence shown here is derived from an EMBL/GenBank/DDBJ whole genome shotgun (WGS) entry which is preliminary data.</text>
</comment>
<feature type="non-terminal residue" evidence="1">
    <location>
        <position position="1"/>
    </location>
</feature>
<proteinExistence type="predicted"/>
<protein>
    <submittedName>
        <fullName evidence="1">Uncharacterized protein</fullName>
    </submittedName>
</protein>
<accession>A0ABS5QN30</accession>
<evidence type="ECO:0000313" key="2">
    <source>
        <dbReference type="Proteomes" id="UP000680365"/>
    </source>
</evidence>
<reference evidence="1 2" key="1">
    <citation type="journal article" date="2021" name="Nat. Commun.">
        <title>Reductive evolution and unique predatory mode in the CPR bacterium Vampirococcus lugosii.</title>
        <authorList>
            <person name="Moreira D."/>
            <person name="Zivanovic Y."/>
            <person name="Lopez-Archilla A.I."/>
            <person name="Iniesto M."/>
            <person name="Lopez-Garcia P."/>
        </authorList>
    </citation>
    <scope>NUCLEOTIDE SEQUENCE [LARGE SCALE GENOMIC DNA]</scope>
    <source>
        <strain evidence="1">Chiprana</strain>
    </source>
</reference>
<name>A0ABS5QN30_9BACT</name>
<dbReference type="EMBL" id="JAEDAM010000097">
    <property type="protein sequence ID" value="MBS8122444.1"/>
    <property type="molecule type" value="Genomic_DNA"/>
</dbReference>
<organism evidence="1 2">
    <name type="scientific">Candidatus Vampirococcus lugosii</name>
    <dbReference type="NCBI Taxonomy" id="2789015"/>
    <lineage>
        <taxon>Bacteria</taxon>
        <taxon>Candidatus Absconditibacteriota</taxon>
        <taxon>Vampirococcus</taxon>
    </lineage>
</organism>
<keyword evidence="2" id="KW-1185">Reference proteome</keyword>
<gene>
    <name evidence="1" type="ORF">VAMP_6856n2</name>
</gene>
<dbReference type="Proteomes" id="UP000680365">
    <property type="component" value="Unassembled WGS sequence"/>
</dbReference>
<sequence length="196" mass="23939">KKAENNKKIQQSLFDKHALSEFEIQDKKYILCFNPAKQYEDKENRILLVKSTQERLEEVKKFKRNYTVNVLQNKISKKISKNKCKKYFNYKIVEIKINNNIYGKLEYKVNQEQINEDEKYDGFYMIETTRKDYYYLLQDFRLKVKDLLQEYTLDTLLTESKNISKVYFRIDNIHINKVEQINELQEKIFKLFKIKL</sequence>